<protein>
    <submittedName>
        <fullName evidence="4">SDR family oxidoreductase</fullName>
    </submittedName>
</protein>
<dbReference type="PANTHER" id="PTHR42760:SF133">
    <property type="entry name" value="3-OXOACYL-[ACYL-CARRIER-PROTEIN] REDUCTASE"/>
    <property type="match status" value="1"/>
</dbReference>
<dbReference type="PANTHER" id="PTHR42760">
    <property type="entry name" value="SHORT-CHAIN DEHYDROGENASES/REDUCTASES FAMILY MEMBER"/>
    <property type="match status" value="1"/>
</dbReference>
<dbReference type="RefSeq" id="WP_244684517.1">
    <property type="nucleotide sequence ID" value="NZ_CP095043.1"/>
</dbReference>
<dbReference type="SUPFAM" id="SSF51735">
    <property type="entry name" value="NAD(P)-binding Rossmann-fold domains"/>
    <property type="match status" value="1"/>
</dbReference>
<evidence type="ECO:0000313" key="5">
    <source>
        <dbReference type="Proteomes" id="UP000831775"/>
    </source>
</evidence>
<evidence type="ECO:0000313" key="4">
    <source>
        <dbReference type="EMBL" id="UOQ59479.1"/>
    </source>
</evidence>
<feature type="domain" description="Ketoreductase" evidence="3">
    <location>
        <begin position="6"/>
        <end position="178"/>
    </location>
</feature>
<gene>
    <name evidence="4" type="ORF">MUN76_10485</name>
</gene>
<dbReference type="Pfam" id="PF13561">
    <property type="entry name" value="adh_short_C2"/>
    <property type="match status" value="1"/>
</dbReference>
<dbReference type="InterPro" id="IPR020904">
    <property type="entry name" value="Sc_DH/Rdtase_CS"/>
</dbReference>
<evidence type="ECO:0000256" key="2">
    <source>
        <dbReference type="ARBA" id="ARBA00023002"/>
    </source>
</evidence>
<accession>A0ABY4FT54</accession>
<reference evidence="4 5" key="1">
    <citation type="submission" date="2022-04" db="EMBL/GenBank/DDBJ databases">
        <title>Leucobacter sp. isolated from rhizosphere of onion.</title>
        <authorList>
            <person name="Won M."/>
            <person name="Lee C.-M."/>
            <person name="Woen H.-Y."/>
            <person name="Kwon S.-W."/>
        </authorList>
    </citation>
    <scope>NUCLEOTIDE SEQUENCE [LARGE SCALE GENOMIC DNA]</scope>
    <source>
        <strain evidence="4 5">H25R-14</strain>
    </source>
</reference>
<evidence type="ECO:0000256" key="1">
    <source>
        <dbReference type="ARBA" id="ARBA00006484"/>
    </source>
</evidence>
<keyword evidence="5" id="KW-1185">Reference proteome</keyword>
<dbReference type="Proteomes" id="UP000831775">
    <property type="component" value="Chromosome"/>
</dbReference>
<evidence type="ECO:0000259" key="3">
    <source>
        <dbReference type="SMART" id="SM00822"/>
    </source>
</evidence>
<dbReference type="EMBL" id="CP095043">
    <property type="protein sequence ID" value="UOQ59479.1"/>
    <property type="molecule type" value="Genomic_DNA"/>
</dbReference>
<organism evidence="4 5">
    <name type="scientific">Leucobacter rhizosphaerae</name>
    <dbReference type="NCBI Taxonomy" id="2932245"/>
    <lineage>
        <taxon>Bacteria</taxon>
        <taxon>Bacillati</taxon>
        <taxon>Actinomycetota</taxon>
        <taxon>Actinomycetes</taxon>
        <taxon>Micrococcales</taxon>
        <taxon>Microbacteriaceae</taxon>
        <taxon>Leucobacter</taxon>
    </lineage>
</organism>
<name>A0ABY4FT54_9MICO</name>
<dbReference type="SMART" id="SM00822">
    <property type="entry name" value="PKS_KR"/>
    <property type="match status" value="1"/>
</dbReference>
<sequence>MREAGSAVVVTGAGAGIGRAVADHLTALGTEVIRLDRDAREGVRAFDVRDESAWDALSHEGVVGLVHAAGIRQRSPLAETSIESFDAVIDTNVRGTFLALRWAARRPHGAPPLSVVTLSSAVVDRLPEGQLPYNASKAAINVLTRGAARELAPRGIRVNAIAPGSILTAMTEDGWADDAHAARMRSEIPVARPGTPEEVASAAAFLLSEASSYMTGSVLTVDGGWTL</sequence>
<dbReference type="PRINTS" id="PR00081">
    <property type="entry name" value="GDHRDH"/>
</dbReference>
<comment type="similarity">
    <text evidence="1">Belongs to the short-chain dehydrogenases/reductases (SDR) family.</text>
</comment>
<keyword evidence="2" id="KW-0560">Oxidoreductase</keyword>
<proteinExistence type="inferred from homology"/>
<dbReference type="InterPro" id="IPR002347">
    <property type="entry name" value="SDR_fam"/>
</dbReference>
<dbReference type="InterPro" id="IPR057326">
    <property type="entry name" value="KR_dom"/>
</dbReference>
<dbReference type="InterPro" id="IPR036291">
    <property type="entry name" value="NAD(P)-bd_dom_sf"/>
</dbReference>
<dbReference type="Gene3D" id="3.40.50.720">
    <property type="entry name" value="NAD(P)-binding Rossmann-like Domain"/>
    <property type="match status" value="1"/>
</dbReference>
<dbReference type="CDD" id="cd05233">
    <property type="entry name" value="SDR_c"/>
    <property type="match status" value="1"/>
</dbReference>
<dbReference type="PROSITE" id="PS00061">
    <property type="entry name" value="ADH_SHORT"/>
    <property type="match status" value="1"/>
</dbReference>